<evidence type="ECO:0000313" key="3">
    <source>
        <dbReference type="EMBL" id="HBK54562.1"/>
    </source>
</evidence>
<dbReference type="InterPro" id="IPR052382">
    <property type="entry name" value="ABHD10_acyl-thioesterase"/>
</dbReference>
<dbReference type="STRING" id="378794.GCA_001570625_01255"/>
<evidence type="ECO:0000259" key="2">
    <source>
        <dbReference type="Pfam" id="PF12146"/>
    </source>
</evidence>
<dbReference type="InterPro" id="IPR022742">
    <property type="entry name" value="Hydrolase_4"/>
</dbReference>
<accession>A0A354Z289</accession>
<evidence type="ECO:0000313" key="4">
    <source>
        <dbReference type="Proteomes" id="UP000263273"/>
    </source>
</evidence>
<gene>
    <name evidence="3" type="ORF">DDZ44_11560</name>
</gene>
<dbReference type="AlphaFoldDB" id="A0A354Z289"/>
<comment type="caution">
    <text evidence="3">The sequence shown here is derived from an EMBL/GenBank/DDBJ whole genome shotgun (WGS) entry which is preliminary data.</text>
</comment>
<dbReference type="PANTHER" id="PTHR16138:SF7">
    <property type="entry name" value="PALMITOYL-PROTEIN THIOESTERASE ABHD10, MITOCHONDRIAL"/>
    <property type="match status" value="1"/>
</dbReference>
<name>A0A354Z289_9FIRM</name>
<sequence length="253" mass="28396">MENLRIRKYDGQELAALAFIPVEPSMVLLVAHGFRGAKENGGKIYSFASRLQELGIAVYAFDFIGSGASDGSFADITLSRQADDLAVVMDYAYKRHQLPLLLLGRSFGGSTVMARGSTDQRVAGFILWSTPVMLKDCFARIMGSDFNKLKKGKSVRFQDEAGEFALNPGFVQDFDLHDMEHYLAAIASRPVLLVHGKEDEAVDFANAEYAARQLTNARLYLVDQADHRFTWLTKEREDITINWLRETFLTRGR</sequence>
<dbReference type="PANTHER" id="PTHR16138">
    <property type="entry name" value="MYCOPHENOLIC ACID ACYL-GLUCURONIDE ESTERASE, MITOCHONDRIAL"/>
    <property type="match status" value="1"/>
</dbReference>
<evidence type="ECO:0000256" key="1">
    <source>
        <dbReference type="ARBA" id="ARBA00022801"/>
    </source>
</evidence>
<keyword evidence="1" id="KW-0378">Hydrolase</keyword>
<dbReference type="EMBL" id="DNZF01000250">
    <property type="protein sequence ID" value="HBK54562.1"/>
    <property type="molecule type" value="Genomic_DNA"/>
</dbReference>
<proteinExistence type="predicted"/>
<feature type="domain" description="Serine aminopeptidase S33" evidence="2">
    <location>
        <begin position="24"/>
        <end position="137"/>
    </location>
</feature>
<organism evidence="3 4">
    <name type="scientific">Syntrophomonas wolfei</name>
    <dbReference type="NCBI Taxonomy" id="863"/>
    <lineage>
        <taxon>Bacteria</taxon>
        <taxon>Bacillati</taxon>
        <taxon>Bacillota</taxon>
        <taxon>Clostridia</taxon>
        <taxon>Eubacteriales</taxon>
        <taxon>Syntrophomonadaceae</taxon>
        <taxon>Syntrophomonas</taxon>
    </lineage>
</organism>
<reference evidence="3 4" key="1">
    <citation type="journal article" date="2018" name="Nat. Biotechnol.">
        <title>A standardized bacterial taxonomy based on genome phylogeny substantially revises the tree of life.</title>
        <authorList>
            <person name="Parks D.H."/>
            <person name="Chuvochina M."/>
            <person name="Waite D.W."/>
            <person name="Rinke C."/>
            <person name="Skarshewski A."/>
            <person name="Chaumeil P.A."/>
            <person name="Hugenholtz P."/>
        </authorList>
    </citation>
    <scope>NUCLEOTIDE SEQUENCE [LARGE SCALE GENOMIC DNA]</scope>
    <source>
        <strain evidence="3">UBA10948</strain>
    </source>
</reference>
<dbReference type="Proteomes" id="UP000263273">
    <property type="component" value="Unassembled WGS sequence"/>
</dbReference>
<dbReference type="Gene3D" id="3.40.50.1820">
    <property type="entry name" value="alpha/beta hydrolase"/>
    <property type="match status" value="1"/>
</dbReference>
<dbReference type="SUPFAM" id="SSF53474">
    <property type="entry name" value="alpha/beta-Hydrolases"/>
    <property type="match status" value="1"/>
</dbReference>
<protein>
    <recommendedName>
        <fullName evidence="2">Serine aminopeptidase S33 domain-containing protein</fullName>
    </recommendedName>
</protein>
<dbReference type="InterPro" id="IPR029058">
    <property type="entry name" value="AB_hydrolase_fold"/>
</dbReference>
<dbReference type="GO" id="GO:0004553">
    <property type="term" value="F:hydrolase activity, hydrolyzing O-glycosyl compounds"/>
    <property type="evidence" value="ECO:0007669"/>
    <property type="project" value="TreeGrafter"/>
</dbReference>
<dbReference type="Pfam" id="PF12146">
    <property type="entry name" value="Hydrolase_4"/>
    <property type="match status" value="1"/>
</dbReference>